<evidence type="ECO:0000313" key="9">
    <source>
        <dbReference type="EMBL" id="RDD64089.1"/>
    </source>
</evidence>
<evidence type="ECO:0000256" key="4">
    <source>
        <dbReference type="ARBA" id="ARBA00022692"/>
    </source>
</evidence>
<dbReference type="PANTHER" id="PTHR30012:SF0">
    <property type="entry name" value="TYPE II SECRETION SYSTEM PROTEIN F-RELATED"/>
    <property type="match status" value="1"/>
</dbReference>
<dbReference type="Pfam" id="PF00482">
    <property type="entry name" value="T2SSF"/>
    <property type="match status" value="2"/>
</dbReference>
<protein>
    <submittedName>
        <fullName evidence="9">Type II secretion system F family protein</fullName>
    </submittedName>
</protein>
<dbReference type="InterPro" id="IPR018076">
    <property type="entry name" value="T2SS_GspF_dom"/>
</dbReference>
<proteinExistence type="inferred from homology"/>
<evidence type="ECO:0000256" key="5">
    <source>
        <dbReference type="ARBA" id="ARBA00022989"/>
    </source>
</evidence>
<dbReference type="Gene3D" id="1.20.81.30">
    <property type="entry name" value="Type II secretion system (T2SS), domain F"/>
    <property type="match status" value="2"/>
</dbReference>
<evidence type="ECO:0000256" key="6">
    <source>
        <dbReference type="ARBA" id="ARBA00023136"/>
    </source>
</evidence>
<sequence length="406" mass="42696">MRAWAYTAYTDTGKRRSGTIVAETEAAAAQELAGKGLFVSDLSDRGQRAGGARGRRLGRARRLNADLQAVFTRQMAVLLSAELPVETALEAVRSGGSAGALDAVAAQARAGLMEGQALSDALEASGAGFARYYIAALRAGERAGDLAAVFSELADFLETRGQDRAQIGAALVYPAFVAAVALLVCGILMTSVAPEIVAMFELSDRPLPEVTQWVLWISDGIRAHLWPIGGALLGIVLLILLSGRAGPLRDARDAAILRLPVAGRLMRLGAAVQYLRTLALVLGSRHAVLAAVDSAGEVLDVTRFKRESDAVSEAVRQGESLSMALERLSFIPPVAQQLVSAGEMSARLARMAERAAVLVENGLSTERKRIAALLEPALMMLVGGLVLVVVLAVLLPIFDLQAVVAG</sequence>
<evidence type="ECO:0000256" key="1">
    <source>
        <dbReference type="ARBA" id="ARBA00004651"/>
    </source>
</evidence>
<dbReference type="PANTHER" id="PTHR30012">
    <property type="entry name" value="GENERAL SECRETION PATHWAY PROTEIN"/>
    <property type="match status" value="1"/>
</dbReference>
<evidence type="ECO:0000256" key="3">
    <source>
        <dbReference type="ARBA" id="ARBA00022475"/>
    </source>
</evidence>
<dbReference type="AlphaFoldDB" id="A0A369TFG6"/>
<comment type="similarity">
    <text evidence="2">Belongs to the GSP F family.</text>
</comment>
<feature type="domain" description="Type II secretion system protein GspF" evidence="8">
    <location>
        <begin position="274"/>
        <end position="396"/>
    </location>
</feature>
<reference evidence="9 10" key="1">
    <citation type="submission" date="2018-07" db="EMBL/GenBank/DDBJ databases">
        <title>Thalassococcus profundi sp. nov., a marine bacterium isolated from deep seawater of Okinawa Trough.</title>
        <authorList>
            <person name="Yu M."/>
        </authorList>
    </citation>
    <scope>NUCLEOTIDE SEQUENCE [LARGE SCALE GENOMIC DNA]</scope>
    <source>
        <strain evidence="9 10">WRAS1</strain>
    </source>
</reference>
<keyword evidence="10" id="KW-1185">Reference proteome</keyword>
<accession>A0A369TFG6</accession>
<organism evidence="9 10">
    <name type="scientific">Thalassococcus profundi</name>
    <dbReference type="NCBI Taxonomy" id="2282382"/>
    <lineage>
        <taxon>Bacteria</taxon>
        <taxon>Pseudomonadati</taxon>
        <taxon>Pseudomonadota</taxon>
        <taxon>Alphaproteobacteria</taxon>
        <taxon>Rhodobacterales</taxon>
        <taxon>Roseobacteraceae</taxon>
        <taxon>Thalassococcus</taxon>
    </lineage>
</organism>
<gene>
    <name evidence="9" type="ORF">DU478_21940</name>
</gene>
<dbReference type="GO" id="GO:0005886">
    <property type="term" value="C:plasma membrane"/>
    <property type="evidence" value="ECO:0007669"/>
    <property type="project" value="UniProtKB-SubCell"/>
</dbReference>
<feature type="transmembrane region" description="Helical" evidence="7">
    <location>
        <begin position="377"/>
        <end position="398"/>
    </location>
</feature>
<keyword evidence="4 7" id="KW-0812">Transmembrane</keyword>
<evidence type="ECO:0000313" key="10">
    <source>
        <dbReference type="Proteomes" id="UP000253977"/>
    </source>
</evidence>
<keyword evidence="5 7" id="KW-1133">Transmembrane helix</keyword>
<evidence type="ECO:0000259" key="8">
    <source>
        <dbReference type="Pfam" id="PF00482"/>
    </source>
</evidence>
<dbReference type="EMBL" id="QPMK01000030">
    <property type="protein sequence ID" value="RDD64089.1"/>
    <property type="molecule type" value="Genomic_DNA"/>
</dbReference>
<comment type="caution">
    <text evidence="9">The sequence shown here is derived from an EMBL/GenBank/DDBJ whole genome shotgun (WGS) entry which is preliminary data.</text>
</comment>
<dbReference type="GO" id="GO:0015628">
    <property type="term" value="P:protein secretion by the type II secretion system"/>
    <property type="evidence" value="ECO:0007669"/>
    <property type="project" value="TreeGrafter"/>
</dbReference>
<feature type="transmembrane region" description="Helical" evidence="7">
    <location>
        <begin position="170"/>
        <end position="193"/>
    </location>
</feature>
<dbReference type="InterPro" id="IPR003004">
    <property type="entry name" value="GspF/PilC"/>
</dbReference>
<name>A0A369TFG6_9RHOB</name>
<feature type="domain" description="Type II secretion system protein GspF" evidence="8">
    <location>
        <begin position="71"/>
        <end position="194"/>
    </location>
</feature>
<comment type="subcellular location">
    <subcellularLocation>
        <location evidence="1">Cell membrane</location>
        <topology evidence="1">Multi-pass membrane protein</topology>
    </subcellularLocation>
</comment>
<keyword evidence="3" id="KW-1003">Cell membrane</keyword>
<dbReference type="PRINTS" id="PR00812">
    <property type="entry name" value="BCTERIALGSPF"/>
</dbReference>
<evidence type="ECO:0000256" key="7">
    <source>
        <dbReference type="SAM" id="Phobius"/>
    </source>
</evidence>
<dbReference type="Proteomes" id="UP000253977">
    <property type="component" value="Unassembled WGS sequence"/>
</dbReference>
<dbReference type="RefSeq" id="WP_114512992.1">
    <property type="nucleotide sequence ID" value="NZ_QPMK01000030.1"/>
</dbReference>
<feature type="transmembrane region" description="Helical" evidence="7">
    <location>
        <begin position="223"/>
        <end position="242"/>
    </location>
</feature>
<evidence type="ECO:0000256" key="2">
    <source>
        <dbReference type="ARBA" id="ARBA00005745"/>
    </source>
</evidence>
<dbReference type="OrthoDB" id="9805682at2"/>
<dbReference type="InterPro" id="IPR042094">
    <property type="entry name" value="T2SS_GspF_sf"/>
</dbReference>
<keyword evidence="6 7" id="KW-0472">Membrane</keyword>